<name>A0ACB7XXF7_9ERIC</name>
<reference evidence="1 2" key="1">
    <citation type="journal article" date="2021" name="Hortic Res">
        <title>High-quality reference genome and annotation aids understanding of berry development for evergreen blueberry (Vaccinium darrowii).</title>
        <authorList>
            <person name="Yu J."/>
            <person name="Hulse-Kemp A.M."/>
            <person name="Babiker E."/>
            <person name="Staton M."/>
        </authorList>
    </citation>
    <scope>NUCLEOTIDE SEQUENCE [LARGE SCALE GENOMIC DNA]</scope>
    <source>
        <strain evidence="2">cv. NJ 8807/NJ 8810</strain>
        <tissue evidence="1">Young leaf</tissue>
    </source>
</reference>
<proteinExistence type="predicted"/>
<gene>
    <name evidence="1" type="ORF">Vadar_001666</name>
</gene>
<sequence length="2073" mass="233809">MGKAVAVLGSNEGVSGTIYYHYWKCVRSRPCLWGHDKRLQFNRFISLGPHFNPFGKEHGAPQDEIHHAGDDGTADFTIIDKQHVRLRVSLTGPHSVVGRAIVVHADPDDLGRGGHELSKITGNAGERIACVFKPTLTLSLLLCAHRSHNLAKTEMASGERISEKLKLIDSKRNSMRDVILTLATGWKDLDEQLDSTQKYVQGTLDELRVRENNLELVLESVRQSNEELETIRESVESRVEELEMREKGFLSFQRTQIEELKFKQKQLDTMRMSADERIKEAELREERVNEQHKLLEALLEKLESEKEQLEHIQESIGQRFKDIVLKETYFEGRSRELNSIQNWIERRAKELDTKEEQVDDRVNELELEEELIRKLNEERCKELELKERQICSAQKLNEERSAELDSKEKQLDAVQKYINQAFKDFHSQNKQLKLDQKLYEKRSMELESKEKQLEERCREVEVKQRQLVSSSAHSRVKVEQLEDMMPVEAAEIQFVVTMDGRNLQLFLNERSLDDESMASEVYRALRLSLDPAKLVLDAMEGFYPPHLKKGGVESEEDVVRKSCIVLLEQLMKISPLIRPCVKEGALKLAEEWKAKMRAVPYNYLEVLGFLQLLASYKLASGFDTDELFKLLAVVAEHNQAPDLYRVLGFTEKVPDLIENFVKENQELVAVRLSFGFGLCDKFPAVPLLKRYLKRVQKVSKKRSNMRKEPSEAQDRVIDERVASIRALIKCIVDHNLESQFSCKSLEQSIVHFLKRKGSNRRIRARLIKAQAPAYKANKVMSSTIAPVHPRASASQLDRTTRTMACILANMDGKNLQLFLNEHLEEHEWIHNEIYDALQMSSDSGKLVLDAIQGFYPPHSKKGGIDIEAGVIRKSCIFLLEISMRLSQKMKPQVKEAAMKLAVDWKTKAVVDTKKPVAILGFLLLVGTYGLAPAFNADELRKLFQTVAENRLAPQLSQALGFSEKVPVNDLLHFQEKINQSASENLQLNSIVPSSSLDPSHSMQGAVPPCIQFATDPAKLVLDSMLGCYHSTFKANALKAFNLLLSQLLGVPLEIKTHVKEEAMKFASEWKDKVKQRSPLEVWCFLLFLATYKGASCFDTNELLDLLVIVCYRRQATNLFSALGLADEASNFIRRLIQRALYLDAIYFIYRFSLVDEFPPTPLLERYSSCAEVAAKNIRKEESKSLRAQEEGTCHNFECDLIKLPVIDSSTPKESSTEGISHKDKAIKEEVAAPNTVIKCIDLHGLESQCSPENLRTRLAPATKGQPPKEVVKRSDMQSDWMKRFAMSSTMTLIPLPQYKAIKKEVAALNMVIKCIELHGLESRYARIEQLLRQQRSVAPASAVNGQPPKELDKRSAMHSLALLAQLQEQDGRKRFAPILDHDSKTQPQQRSAKKICLDPVITACPIQPPQQPYQHPPGVCDAEAARYPDTPYAHYSLGASTPVPATHMSNTWSEYESLGGGGDDVSHLRRNVLSRDSNEELNQNSYDGKQYPLTGRSSSIGQQTFWTSCPFCGVRHQYYREYLNRTLLCQKCAKPFTACDLGAQGVPLGSNFVQPPFPQQKPTQYQGSYNVGSEKNTGSFLPSHKGSQGNFSNRTVVSKPVSKTGSPAEVGGGSTTKVKEGGLANNEGGKEGVGSTEVDAVKPRESVTSTTTNRKRRWKLVLKSSESSDAAAIADTEEVDAVKPRESVTSTTTNRKRRRKLVLESSESSDAATIADTEEVIISYNESFGGGDDVSPPRGNALSGDNKEELKKESFNIGVSRLDKTTGFVAVDRDKEGINQRRVNAEGSLPNGSSEVSGEAAVMGDRDAGTSGVKGNDSQSDSSCVPDPVFYECPDPEFNDFDKGREENCFSVDQLWACYDTTDGMPRFYARIRKVFLPGFRLRITWLEPHLEDQDELNWFNGDLPVACGKFIHGDTEETIDRLMFSHQVHFDKGSGRCSYMIYPRKGETWALFKDWDINWSFDPKNHKKYQFEIVEVLSDFVRDDGIRVAYLDKVESFVSVFQLTSREGMFSFLIPPTELLRFSHRVPSFKLVGMEREGIPEGSFELDPASLATIFDVPGDVKMQVEGLCKDP</sequence>
<dbReference type="Proteomes" id="UP000828048">
    <property type="component" value="Chromosome 5"/>
</dbReference>
<keyword evidence="2" id="KW-1185">Reference proteome</keyword>
<dbReference type="EMBL" id="CM037155">
    <property type="protein sequence ID" value="KAH7845410.1"/>
    <property type="molecule type" value="Genomic_DNA"/>
</dbReference>
<comment type="caution">
    <text evidence="1">The sequence shown here is derived from an EMBL/GenBank/DDBJ whole genome shotgun (WGS) entry which is preliminary data.</text>
</comment>
<evidence type="ECO:0000313" key="2">
    <source>
        <dbReference type="Proteomes" id="UP000828048"/>
    </source>
</evidence>
<protein>
    <submittedName>
        <fullName evidence="1">Uncharacterized protein</fullName>
    </submittedName>
</protein>
<accession>A0ACB7XXF7</accession>
<organism evidence="1 2">
    <name type="scientific">Vaccinium darrowii</name>
    <dbReference type="NCBI Taxonomy" id="229202"/>
    <lineage>
        <taxon>Eukaryota</taxon>
        <taxon>Viridiplantae</taxon>
        <taxon>Streptophyta</taxon>
        <taxon>Embryophyta</taxon>
        <taxon>Tracheophyta</taxon>
        <taxon>Spermatophyta</taxon>
        <taxon>Magnoliopsida</taxon>
        <taxon>eudicotyledons</taxon>
        <taxon>Gunneridae</taxon>
        <taxon>Pentapetalae</taxon>
        <taxon>asterids</taxon>
        <taxon>Ericales</taxon>
        <taxon>Ericaceae</taxon>
        <taxon>Vaccinioideae</taxon>
        <taxon>Vaccinieae</taxon>
        <taxon>Vaccinium</taxon>
    </lineage>
</organism>
<evidence type="ECO:0000313" key="1">
    <source>
        <dbReference type="EMBL" id="KAH7845410.1"/>
    </source>
</evidence>